<sequence>MTPPSTSVLGSPESLCCAPLTDAAFSERDAEEIAGILGALSDPVRLRLFSIVASQDEVCSCHLEGPLARSQPTISHHTKVLADAGLIHGEKRGRWMWWSVVPERVAQVRQLLGGT</sequence>
<gene>
    <name evidence="5" type="ORF">UFOPK3164_01676</name>
    <name evidence="6" type="ORF">UFOPK3427_00932</name>
    <name evidence="7" type="ORF">UFOPK4112_00153</name>
</gene>
<evidence type="ECO:0000256" key="3">
    <source>
        <dbReference type="ARBA" id="ARBA00023163"/>
    </source>
</evidence>
<evidence type="ECO:0000313" key="7">
    <source>
        <dbReference type="EMBL" id="CAB5008141.1"/>
    </source>
</evidence>
<dbReference type="InterPro" id="IPR011991">
    <property type="entry name" value="ArsR-like_HTH"/>
</dbReference>
<protein>
    <submittedName>
        <fullName evidence="7">Unannotated protein</fullName>
    </submittedName>
</protein>
<accession>A0A6J7PT93</accession>
<proteinExistence type="predicted"/>
<evidence type="ECO:0000256" key="2">
    <source>
        <dbReference type="ARBA" id="ARBA00023125"/>
    </source>
</evidence>
<reference evidence="7" key="1">
    <citation type="submission" date="2020-05" db="EMBL/GenBank/DDBJ databases">
        <authorList>
            <person name="Chiriac C."/>
            <person name="Salcher M."/>
            <person name="Ghai R."/>
            <person name="Kavagutti S V."/>
        </authorList>
    </citation>
    <scope>NUCLEOTIDE SEQUENCE</scope>
</reference>
<dbReference type="EMBL" id="CAFBPM010000001">
    <property type="protein sequence ID" value="CAB5008141.1"/>
    <property type="molecule type" value="Genomic_DNA"/>
</dbReference>
<evidence type="ECO:0000313" key="5">
    <source>
        <dbReference type="EMBL" id="CAB4834481.1"/>
    </source>
</evidence>
<keyword evidence="3" id="KW-0804">Transcription</keyword>
<dbReference type="SMART" id="SM00418">
    <property type="entry name" value="HTH_ARSR"/>
    <property type="match status" value="1"/>
</dbReference>
<dbReference type="CDD" id="cd00090">
    <property type="entry name" value="HTH_ARSR"/>
    <property type="match status" value="1"/>
</dbReference>
<dbReference type="SUPFAM" id="SSF46785">
    <property type="entry name" value="Winged helix' DNA-binding domain"/>
    <property type="match status" value="1"/>
</dbReference>
<feature type="domain" description="HTH arsR-type" evidence="4">
    <location>
        <begin position="25"/>
        <end position="115"/>
    </location>
</feature>
<dbReference type="InterPro" id="IPR036390">
    <property type="entry name" value="WH_DNA-bd_sf"/>
</dbReference>
<dbReference type="GO" id="GO:0003677">
    <property type="term" value="F:DNA binding"/>
    <property type="evidence" value="ECO:0007669"/>
    <property type="project" value="UniProtKB-KW"/>
</dbReference>
<evidence type="ECO:0000256" key="1">
    <source>
        <dbReference type="ARBA" id="ARBA00023015"/>
    </source>
</evidence>
<dbReference type="NCBIfam" id="NF033788">
    <property type="entry name" value="HTH_metalloreg"/>
    <property type="match status" value="1"/>
</dbReference>
<keyword evidence="2" id="KW-0238">DNA-binding</keyword>
<evidence type="ECO:0000313" key="6">
    <source>
        <dbReference type="EMBL" id="CAB4873037.1"/>
    </source>
</evidence>
<organism evidence="7">
    <name type="scientific">freshwater metagenome</name>
    <dbReference type="NCBI Taxonomy" id="449393"/>
    <lineage>
        <taxon>unclassified sequences</taxon>
        <taxon>metagenomes</taxon>
        <taxon>ecological metagenomes</taxon>
    </lineage>
</organism>
<dbReference type="EMBL" id="CAFBLT010000001">
    <property type="protein sequence ID" value="CAB4873037.1"/>
    <property type="molecule type" value="Genomic_DNA"/>
</dbReference>
<dbReference type="AlphaFoldDB" id="A0A6J7PT93"/>
<keyword evidence="1" id="KW-0805">Transcription regulation</keyword>
<dbReference type="Pfam" id="PF01022">
    <property type="entry name" value="HTH_5"/>
    <property type="match status" value="1"/>
</dbReference>
<dbReference type="EMBL" id="CAFABE010000129">
    <property type="protein sequence ID" value="CAB4834481.1"/>
    <property type="molecule type" value="Genomic_DNA"/>
</dbReference>
<dbReference type="PANTHER" id="PTHR33154:SF18">
    <property type="entry name" value="ARSENICAL RESISTANCE OPERON REPRESSOR"/>
    <property type="match status" value="1"/>
</dbReference>
<dbReference type="PANTHER" id="PTHR33154">
    <property type="entry name" value="TRANSCRIPTIONAL REGULATOR, ARSR FAMILY"/>
    <property type="match status" value="1"/>
</dbReference>
<dbReference type="InterPro" id="IPR001845">
    <property type="entry name" value="HTH_ArsR_DNA-bd_dom"/>
</dbReference>
<dbReference type="GO" id="GO:0003700">
    <property type="term" value="F:DNA-binding transcription factor activity"/>
    <property type="evidence" value="ECO:0007669"/>
    <property type="project" value="InterPro"/>
</dbReference>
<dbReference type="Gene3D" id="1.10.10.10">
    <property type="entry name" value="Winged helix-like DNA-binding domain superfamily/Winged helix DNA-binding domain"/>
    <property type="match status" value="1"/>
</dbReference>
<dbReference type="PRINTS" id="PR00778">
    <property type="entry name" value="HTHARSR"/>
</dbReference>
<dbReference type="PROSITE" id="PS50987">
    <property type="entry name" value="HTH_ARSR_2"/>
    <property type="match status" value="1"/>
</dbReference>
<dbReference type="InterPro" id="IPR051081">
    <property type="entry name" value="HTH_MetalResp_TranReg"/>
</dbReference>
<dbReference type="InterPro" id="IPR036388">
    <property type="entry name" value="WH-like_DNA-bd_sf"/>
</dbReference>
<evidence type="ECO:0000259" key="4">
    <source>
        <dbReference type="PROSITE" id="PS50987"/>
    </source>
</evidence>
<name>A0A6J7PT93_9ZZZZ</name>